<evidence type="ECO:0000313" key="2">
    <source>
        <dbReference type="Proteomes" id="UP000032233"/>
    </source>
</evidence>
<dbReference type="Proteomes" id="UP000032233">
    <property type="component" value="Unassembled WGS sequence"/>
</dbReference>
<keyword evidence="2" id="KW-1185">Reference proteome</keyword>
<protein>
    <submittedName>
        <fullName evidence="1">Uncharacterized protein</fullName>
    </submittedName>
</protein>
<name>A0A0D2JBZ4_9BACT</name>
<organism evidence="1 2">
    <name type="scientific">Dethiosulfatarculus sandiegensis</name>
    <dbReference type="NCBI Taxonomy" id="1429043"/>
    <lineage>
        <taxon>Bacteria</taxon>
        <taxon>Pseudomonadati</taxon>
        <taxon>Thermodesulfobacteriota</taxon>
        <taxon>Desulfarculia</taxon>
        <taxon>Desulfarculales</taxon>
        <taxon>Desulfarculaceae</taxon>
        <taxon>Dethiosulfatarculus</taxon>
    </lineage>
</organism>
<dbReference type="AlphaFoldDB" id="A0A0D2JBZ4"/>
<dbReference type="STRING" id="1429043.X474_15075"/>
<dbReference type="InParanoid" id="A0A0D2JBZ4"/>
<evidence type="ECO:0000313" key="1">
    <source>
        <dbReference type="EMBL" id="KIX13296.1"/>
    </source>
</evidence>
<gene>
    <name evidence="1" type="ORF">X474_15075</name>
</gene>
<dbReference type="EMBL" id="AZAC01000017">
    <property type="protein sequence ID" value="KIX13296.1"/>
    <property type="molecule type" value="Genomic_DNA"/>
</dbReference>
<comment type="caution">
    <text evidence="1">The sequence shown here is derived from an EMBL/GenBank/DDBJ whole genome shotgun (WGS) entry which is preliminary data.</text>
</comment>
<proteinExistence type="predicted"/>
<accession>A0A0D2JBZ4</accession>
<reference evidence="1 2" key="1">
    <citation type="submission" date="2013-11" db="EMBL/GenBank/DDBJ databases">
        <title>Metagenomic analysis of a methanogenic consortium involved in long chain n-alkane degradation.</title>
        <authorList>
            <person name="Davidova I.A."/>
            <person name="Callaghan A.V."/>
            <person name="Wawrik B."/>
            <person name="Pruitt S."/>
            <person name="Marks C."/>
            <person name="Duncan K.E."/>
            <person name="Suflita J.M."/>
        </authorList>
    </citation>
    <scope>NUCLEOTIDE SEQUENCE [LARGE SCALE GENOMIC DNA]</scope>
    <source>
        <strain evidence="1 2">SPR</strain>
    </source>
</reference>
<sequence length="76" mass="8795">MFKNPPLDHKGRVQICRPSPRFSAWAFFHFSPKEPNQTVKAPGNFKSAILPHHQWSRAWGHSIIFTTKHAPAIFIF</sequence>